<feature type="domain" description="3-hydroxyacyl-CoA dehydrogenase NAD binding" evidence="9">
    <location>
        <begin position="7"/>
        <end position="182"/>
    </location>
</feature>
<evidence type="ECO:0000256" key="4">
    <source>
        <dbReference type="ARBA" id="ARBA00023002"/>
    </source>
</evidence>
<comment type="caution">
    <text evidence="10">The sequence shown here is derived from an EMBL/GenBank/DDBJ whole genome shotgun (WGS) entry which is preliminary data.</text>
</comment>
<dbReference type="SUPFAM" id="SSF51735">
    <property type="entry name" value="NAD(P)-binding Rossmann-fold domains"/>
    <property type="match status" value="1"/>
</dbReference>
<evidence type="ECO:0000313" key="10">
    <source>
        <dbReference type="EMBL" id="KKO71994.1"/>
    </source>
</evidence>
<dbReference type="PANTHER" id="PTHR48075">
    <property type="entry name" value="3-HYDROXYACYL-COA DEHYDROGENASE FAMILY PROTEIN"/>
    <property type="match status" value="1"/>
</dbReference>
<evidence type="ECO:0000256" key="7">
    <source>
        <dbReference type="ARBA" id="ARBA00049556"/>
    </source>
</evidence>
<dbReference type="SUPFAM" id="SSF48179">
    <property type="entry name" value="6-phosphogluconate dehydrogenase C-terminal domain-like"/>
    <property type="match status" value="2"/>
</dbReference>
<dbReference type="PATRIC" id="fig|206506.3.peg.1828"/>
<dbReference type="AlphaFoldDB" id="A0A171KSX7"/>
<feature type="domain" description="3-hydroxyacyl-CoA dehydrogenase C-terminal" evidence="8">
    <location>
        <begin position="337"/>
        <end position="390"/>
    </location>
</feature>
<comment type="pathway">
    <text evidence="1">Lipid metabolism; fatty acid beta-oxidation.</text>
</comment>
<dbReference type="UniPathway" id="UPA00659"/>
<gene>
    <name evidence="10" type="ORF">AAV32_08565</name>
</gene>
<dbReference type="InterPro" id="IPR029045">
    <property type="entry name" value="ClpP/crotonase-like_dom_sf"/>
</dbReference>
<accession>A0A171KSX7</accession>
<dbReference type="Pfam" id="PF00725">
    <property type="entry name" value="3HCDH"/>
    <property type="match status" value="2"/>
</dbReference>
<dbReference type="GO" id="GO:0006635">
    <property type="term" value="P:fatty acid beta-oxidation"/>
    <property type="evidence" value="ECO:0007669"/>
    <property type="project" value="UniProtKB-UniPathway"/>
</dbReference>
<keyword evidence="6" id="KW-0443">Lipid metabolism</keyword>
<evidence type="ECO:0000259" key="9">
    <source>
        <dbReference type="Pfam" id="PF02737"/>
    </source>
</evidence>
<dbReference type="GO" id="GO:0070403">
    <property type="term" value="F:NAD+ binding"/>
    <property type="evidence" value="ECO:0007669"/>
    <property type="project" value="InterPro"/>
</dbReference>
<dbReference type="InterPro" id="IPR008927">
    <property type="entry name" value="6-PGluconate_DH-like_C_sf"/>
</dbReference>
<dbReference type="Gene3D" id="3.90.226.10">
    <property type="entry name" value="2-enoyl-CoA Hydratase, Chain A, domain 1"/>
    <property type="match status" value="1"/>
</dbReference>
<evidence type="ECO:0000256" key="6">
    <source>
        <dbReference type="ARBA" id="ARBA00023098"/>
    </source>
</evidence>
<dbReference type="EMBL" id="LBNE01000004">
    <property type="protein sequence ID" value="KKO71994.1"/>
    <property type="molecule type" value="Genomic_DNA"/>
</dbReference>
<proteinExistence type="predicted"/>
<dbReference type="STRING" id="206506.AAV32_08565"/>
<dbReference type="InterPro" id="IPR006108">
    <property type="entry name" value="3HC_DH_C"/>
</dbReference>
<keyword evidence="4" id="KW-0560">Oxidoreductase</keyword>
<dbReference type="Gene3D" id="1.10.1040.50">
    <property type="match status" value="1"/>
</dbReference>
<name>A0A171KSX7_9BURK</name>
<evidence type="ECO:0000256" key="5">
    <source>
        <dbReference type="ARBA" id="ARBA00023027"/>
    </source>
</evidence>
<dbReference type="CDD" id="cd06558">
    <property type="entry name" value="crotonase-like"/>
    <property type="match status" value="1"/>
</dbReference>
<keyword evidence="11" id="KW-1185">Reference proteome</keyword>
<dbReference type="Pfam" id="PF02737">
    <property type="entry name" value="3HCDH_N"/>
    <property type="match status" value="1"/>
</dbReference>
<dbReference type="Pfam" id="PF00378">
    <property type="entry name" value="ECH_1"/>
    <property type="match status" value="1"/>
</dbReference>
<keyword evidence="5" id="KW-0520">NAD</keyword>
<sequence length="766" mass="81378">MNAPIQKAAVIGAGVMGAGIAAHLANAGLQVVLLDLEKAQADAGIARQLKAGGFMDPAFAARVRTGAVAADLPAIADADWIIEAVAEKLDIKQALYRDIEKTRKPGSLVSSNTSTIPLAALTAGMPERFCGDFLITHFFNPPRIMRLLELVSGPQTRKEATETLTYFADRQLGKSVVHCKDTPGFIGNRIGNYWMVVAQNEAIRLGLDVEEADAIISRPFGIPATGIFGLLDLVGIDLMPMILRILQQATPAGDAIQDCDAEPPLIARMIRENRLGRKSGAGFVRLSADRRQRDVIDLATGEYRPQRSVASESLQASQGDPRALMEHPAPGGQYAAAVMERALAYAAALVPEIADTPFDIDEAMRNGYGWKQGPFELMDKLGTDWLAQRLQARGLPVPPYLALAARHGSFYSVRDGRRACLLPDGSHQPLRQAPGVLLLGDLALAQQPVASWSTAALWDLGDGVAGLAFRTKMNTFNPTLLETIQAALAHTQEHFQALVIGSDAQAFSAGADLRVFLETLEQHGQPALERFLDLGHGTFQAIKYAPFPVVGAAAGLALGGGCEILLHCDAIQAHAELSMGLVETRIGVIPGWGGCKEMLLRMQAASGVPHGPVAPSIAAFQLIAAARVSSSAFDARRLGFLKDSDGITMNRSRLLADAKTKALALARDYLPPEPACVTVAGASGLAALKNLIATETLAGRATPHDDVVNTALAEVLSGGADADPLYPVAEAALLKLERSAFLELLATPASQARVRHMLDTGKPLRN</sequence>
<evidence type="ECO:0000313" key="11">
    <source>
        <dbReference type="Proteomes" id="UP000078084"/>
    </source>
</evidence>
<dbReference type="Gene3D" id="3.40.50.720">
    <property type="entry name" value="NAD(P)-binding Rossmann-like Domain"/>
    <property type="match status" value="1"/>
</dbReference>
<comment type="catalytic activity">
    <reaction evidence="7">
        <text>a (3S)-3-hydroxyacyl-CoA + NAD(+) = a 3-oxoacyl-CoA + NADH + H(+)</text>
        <dbReference type="Rhea" id="RHEA:22432"/>
        <dbReference type="ChEBI" id="CHEBI:15378"/>
        <dbReference type="ChEBI" id="CHEBI:57318"/>
        <dbReference type="ChEBI" id="CHEBI:57540"/>
        <dbReference type="ChEBI" id="CHEBI:57945"/>
        <dbReference type="ChEBI" id="CHEBI:90726"/>
        <dbReference type="EC" id="1.1.1.35"/>
    </reaction>
</comment>
<evidence type="ECO:0000256" key="3">
    <source>
        <dbReference type="ARBA" id="ARBA00022963"/>
    </source>
</evidence>
<dbReference type="RefSeq" id="WP_068370361.1">
    <property type="nucleotide sequence ID" value="NZ_LBNE01000004.1"/>
</dbReference>
<reference evidence="10 11" key="1">
    <citation type="submission" date="2015-04" db="EMBL/GenBank/DDBJ databases">
        <title>Genome sequence of Kerstersia gyiorum CG1.</title>
        <authorList>
            <person name="Greninger A.L."/>
            <person name="Kozyreva V."/>
            <person name="Chaturvedi V."/>
        </authorList>
    </citation>
    <scope>NUCLEOTIDE SEQUENCE [LARGE SCALE GENOMIC DNA]</scope>
    <source>
        <strain evidence="10 11">CG1</strain>
    </source>
</reference>
<dbReference type="InterPro" id="IPR001753">
    <property type="entry name" value="Enoyl-CoA_hydra/iso"/>
</dbReference>
<dbReference type="InterPro" id="IPR036291">
    <property type="entry name" value="NAD(P)-bd_dom_sf"/>
</dbReference>
<dbReference type="InterPro" id="IPR006176">
    <property type="entry name" value="3-OHacyl-CoA_DH_NAD-bd"/>
</dbReference>
<keyword evidence="2" id="KW-0276">Fatty acid metabolism</keyword>
<dbReference type="Proteomes" id="UP000078084">
    <property type="component" value="Unassembled WGS sequence"/>
</dbReference>
<dbReference type="SUPFAM" id="SSF52096">
    <property type="entry name" value="ClpP/crotonase"/>
    <property type="match status" value="1"/>
</dbReference>
<evidence type="ECO:0000256" key="2">
    <source>
        <dbReference type="ARBA" id="ARBA00022832"/>
    </source>
</evidence>
<feature type="domain" description="3-hydroxyacyl-CoA dehydrogenase C-terminal" evidence="8">
    <location>
        <begin position="184"/>
        <end position="285"/>
    </location>
</feature>
<evidence type="ECO:0000259" key="8">
    <source>
        <dbReference type="Pfam" id="PF00725"/>
    </source>
</evidence>
<evidence type="ECO:0000256" key="1">
    <source>
        <dbReference type="ARBA" id="ARBA00005005"/>
    </source>
</evidence>
<dbReference type="PANTHER" id="PTHR48075:SF7">
    <property type="entry name" value="3-HYDROXYACYL-COA DEHYDROGENASE-RELATED"/>
    <property type="match status" value="1"/>
</dbReference>
<protein>
    <submittedName>
        <fullName evidence="10">3-hydroxyacyl-CoA dehydrogenase</fullName>
    </submittedName>
</protein>
<keyword evidence="3" id="KW-0442">Lipid degradation</keyword>
<organism evidence="10 11">
    <name type="scientific">Kerstersia gyiorum</name>
    <dbReference type="NCBI Taxonomy" id="206506"/>
    <lineage>
        <taxon>Bacteria</taxon>
        <taxon>Pseudomonadati</taxon>
        <taxon>Pseudomonadota</taxon>
        <taxon>Betaproteobacteria</taxon>
        <taxon>Burkholderiales</taxon>
        <taxon>Alcaligenaceae</taxon>
        <taxon>Kerstersia</taxon>
    </lineage>
</organism>
<dbReference type="GO" id="GO:0003857">
    <property type="term" value="F:(3S)-3-hydroxyacyl-CoA dehydrogenase (NAD+) activity"/>
    <property type="evidence" value="ECO:0007669"/>
    <property type="project" value="UniProtKB-EC"/>
</dbReference>